<evidence type="ECO:0000313" key="2">
    <source>
        <dbReference type="Proteomes" id="UP000602087"/>
    </source>
</evidence>
<organism evidence="1 2">
    <name type="scientific">Sanguibacter suaedae</name>
    <dbReference type="NCBI Taxonomy" id="2795737"/>
    <lineage>
        <taxon>Bacteria</taxon>
        <taxon>Bacillati</taxon>
        <taxon>Actinomycetota</taxon>
        <taxon>Actinomycetes</taxon>
        <taxon>Micrococcales</taxon>
        <taxon>Sanguibacteraceae</taxon>
        <taxon>Sanguibacter</taxon>
    </lineage>
</organism>
<gene>
    <name evidence="1" type="ORF">JAV76_11470</name>
</gene>
<comment type="caution">
    <text evidence="1">The sequence shown here is derived from an EMBL/GenBank/DDBJ whole genome shotgun (WGS) entry which is preliminary data.</text>
</comment>
<dbReference type="RefSeq" id="WP_198734200.1">
    <property type="nucleotide sequence ID" value="NZ_JAEINH010000009.1"/>
</dbReference>
<accession>A0A934MAD3</accession>
<evidence type="ECO:0000313" key="1">
    <source>
        <dbReference type="EMBL" id="MBI9115633.1"/>
    </source>
</evidence>
<protein>
    <submittedName>
        <fullName evidence="1">Uncharacterized protein</fullName>
    </submittedName>
</protein>
<name>A0A934MAD3_9MICO</name>
<dbReference type="PROSITE" id="PS51257">
    <property type="entry name" value="PROKAR_LIPOPROTEIN"/>
    <property type="match status" value="1"/>
</dbReference>
<keyword evidence="2" id="KW-1185">Reference proteome</keyword>
<dbReference type="EMBL" id="JAEINH010000009">
    <property type="protein sequence ID" value="MBI9115633.1"/>
    <property type="molecule type" value="Genomic_DNA"/>
</dbReference>
<dbReference type="AlphaFoldDB" id="A0A934MAD3"/>
<sequence>MSIPTRWARPVVLAGCVLLVAGCSDDPGPTPTPVVRPSNPLDELTDPTSEEFIAQTVRTVLDEEGEGSATFTVAREEGLERVTYYVACSPASTFKLSMDERWFSGECATSFQNSGGIPAEGTGDLRVDLALPDGVAYRVVGVPEYS</sequence>
<proteinExistence type="predicted"/>
<reference evidence="1" key="1">
    <citation type="submission" date="2020-12" db="EMBL/GenBank/DDBJ databases">
        <title>Sanguibacter suaedae sp. nov., isolated from Suaeda aralocaspica.</title>
        <authorList>
            <person name="Ma Q."/>
        </authorList>
    </citation>
    <scope>NUCLEOTIDE SEQUENCE</scope>
    <source>
        <strain evidence="1">YZGR15</strain>
    </source>
</reference>
<dbReference type="Proteomes" id="UP000602087">
    <property type="component" value="Unassembled WGS sequence"/>
</dbReference>